<evidence type="ECO:0000313" key="3">
    <source>
        <dbReference type="Proteomes" id="UP000235036"/>
    </source>
</evidence>
<gene>
    <name evidence="2" type="ORF">CEN44_20140</name>
</gene>
<dbReference type="SUPFAM" id="SSF53448">
    <property type="entry name" value="Nucleotide-diphospho-sugar transferases"/>
    <property type="match status" value="1"/>
</dbReference>
<dbReference type="Proteomes" id="UP000235036">
    <property type="component" value="Unassembled WGS sequence"/>
</dbReference>
<dbReference type="GO" id="GO:0016758">
    <property type="term" value="F:hexosyltransferase activity"/>
    <property type="evidence" value="ECO:0007669"/>
    <property type="project" value="UniProtKB-ARBA"/>
</dbReference>
<protein>
    <submittedName>
        <fullName evidence="2">Glycosyl transferase family 2</fullName>
    </submittedName>
</protein>
<accession>A0A2N6JYY9</accession>
<sequence>MQELQTEKLQPIQMSRLLDNPLVSVLVANYNYDRYISETLESVLTQTYQNFEIIVCDDGSTDNSCDVIANYVRKDSRIKLISKQNGGVASALNAAYQKSQGQIICLLDADDVWMDRKLEKVVEAFKSDSQYGFVIHNVMQIDGQGNFLRPTPMFKHLSSGWVALHALENGGFPQDVPPASALSVRREVAEFIFPLNETFRRNADSLVSFLAPFITVIASIPEALSQFRFHGGNTTSQVNLTVDTLERGQSVGEAIHKEQKQFLRRVYGEAVAQRLTNLNCNLLCCHDRYLIARLKGLPKAQTKELHRQLVNHPQFYTCNSTPHQKWFLQWGEYIPDPLFPPIFKFVYGSGRLKRWARNLLARRLTTQYTQGQLLMQTK</sequence>
<dbReference type="PANTHER" id="PTHR22916:SF3">
    <property type="entry name" value="UDP-GLCNAC:BETAGAL BETA-1,3-N-ACETYLGLUCOSAMINYLTRANSFERASE-LIKE PROTEIN 1"/>
    <property type="match status" value="1"/>
</dbReference>
<dbReference type="RefSeq" id="WP_016869257.1">
    <property type="nucleotide sequence ID" value="NZ_CAWNVR010000590.1"/>
</dbReference>
<proteinExistence type="predicted"/>
<dbReference type="Gene3D" id="3.90.550.10">
    <property type="entry name" value="Spore Coat Polysaccharide Biosynthesis Protein SpsA, Chain A"/>
    <property type="match status" value="1"/>
</dbReference>
<dbReference type="Pfam" id="PF00535">
    <property type="entry name" value="Glycos_transf_2"/>
    <property type="match status" value="1"/>
</dbReference>
<dbReference type="EMBL" id="NRQW01000469">
    <property type="protein sequence ID" value="PLZ86346.1"/>
    <property type="molecule type" value="Genomic_DNA"/>
</dbReference>
<feature type="domain" description="Glycosyltransferase 2-like" evidence="1">
    <location>
        <begin position="24"/>
        <end position="153"/>
    </location>
</feature>
<dbReference type="InterPro" id="IPR029044">
    <property type="entry name" value="Nucleotide-diphossugar_trans"/>
</dbReference>
<comment type="caution">
    <text evidence="2">The sequence shown here is derived from an EMBL/GenBank/DDBJ whole genome shotgun (WGS) entry which is preliminary data.</text>
</comment>
<reference evidence="2 3" key="1">
    <citation type="submission" date="2017-08" db="EMBL/GenBank/DDBJ databases">
        <title>Genomes of Fischerella (Mastigocladus) sp. strains.</title>
        <authorList>
            <person name="Miller S.R."/>
        </authorList>
    </citation>
    <scope>NUCLEOTIDE SEQUENCE [LARGE SCALE GENOMIC DNA]</scope>
    <source>
        <strain evidence="2 3">CCMEE 5323</strain>
    </source>
</reference>
<name>A0A2N6JYY9_FISMU</name>
<evidence type="ECO:0000313" key="2">
    <source>
        <dbReference type="EMBL" id="PLZ86346.1"/>
    </source>
</evidence>
<keyword evidence="2" id="KW-0808">Transferase</keyword>
<dbReference type="PANTHER" id="PTHR22916">
    <property type="entry name" value="GLYCOSYLTRANSFERASE"/>
    <property type="match status" value="1"/>
</dbReference>
<organism evidence="2 3">
    <name type="scientific">Fischerella muscicola CCMEE 5323</name>
    <dbReference type="NCBI Taxonomy" id="2019572"/>
    <lineage>
        <taxon>Bacteria</taxon>
        <taxon>Bacillati</taxon>
        <taxon>Cyanobacteriota</taxon>
        <taxon>Cyanophyceae</taxon>
        <taxon>Nostocales</taxon>
        <taxon>Hapalosiphonaceae</taxon>
        <taxon>Fischerella</taxon>
    </lineage>
</organism>
<evidence type="ECO:0000259" key="1">
    <source>
        <dbReference type="Pfam" id="PF00535"/>
    </source>
</evidence>
<dbReference type="AlphaFoldDB" id="A0A2N6JYY9"/>
<keyword evidence="3" id="KW-1185">Reference proteome</keyword>
<dbReference type="InterPro" id="IPR001173">
    <property type="entry name" value="Glyco_trans_2-like"/>
</dbReference>